<dbReference type="eggNOG" id="ENOG50334U7">
    <property type="taxonomic scope" value="Bacteria"/>
</dbReference>
<dbReference type="InterPro" id="IPR011437">
    <property type="entry name" value="DUF1540"/>
</dbReference>
<dbReference type="STRING" id="264732.Moth_0712"/>
<gene>
    <name evidence="2" type="ordered locus">Moth_0712</name>
</gene>
<reference evidence="2" key="1">
    <citation type="submission" date="2005-12" db="EMBL/GenBank/DDBJ databases">
        <title>Complete sequence of Moorella thermoacetica ATCC 39073.</title>
        <authorList>
            <consortium name="US DOE Joint Genome Institute"/>
            <person name="Copeland A."/>
            <person name="Lucas S."/>
            <person name="Lapidus A."/>
            <person name="Barry K."/>
            <person name="Detter J.C."/>
            <person name="Glavina T."/>
            <person name="Hammon N."/>
            <person name="Israni S."/>
            <person name="Pitluck S."/>
            <person name="Chertkov O."/>
            <person name="Saunders E.H."/>
            <person name="Brettin T."/>
            <person name="Bruce D."/>
            <person name="Han C."/>
            <person name="Tapia R."/>
            <person name="Gilna P."/>
            <person name="Schmutz J."/>
            <person name="Larimer F."/>
            <person name="Land M."/>
            <person name="Kyrpides N."/>
            <person name="Anderson I."/>
            <person name="Richardson P."/>
            <person name="Ragsdale S."/>
        </authorList>
    </citation>
    <scope>NUCLEOTIDE SEQUENCE</scope>
    <source>
        <strain evidence="2">ATCC 39073</strain>
    </source>
</reference>
<dbReference type="KEGG" id="mta:Moth_0712"/>
<organism evidence="2">
    <name type="scientific">Moorella thermoacetica (strain ATCC 39073 / JCM 9320)</name>
    <dbReference type="NCBI Taxonomy" id="264732"/>
    <lineage>
        <taxon>Bacteria</taxon>
        <taxon>Bacillati</taxon>
        <taxon>Bacillota</taxon>
        <taxon>Clostridia</taxon>
        <taxon>Neomoorellales</taxon>
        <taxon>Neomoorellaceae</taxon>
        <taxon>Neomoorella</taxon>
    </lineage>
</organism>
<dbReference type="AlphaFoldDB" id="Q2RKK9"/>
<protein>
    <recommendedName>
        <fullName evidence="1">DUF1540 domain-containing protein</fullName>
    </recommendedName>
</protein>
<dbReference type="PATRIC" id="fig|264732.11.peg.763"/>
<dbReference type="OrthoDB" id="1681234at2"/>
<dbReference type="EMBL" id="CP000232">
    <property type="protein sequence ID" value="ABC19030.1"/>
    <property type="molecule type" value="Genomic_DNA"/>
</dbReference>
<evidence type="ECO:0000313" key="2">
    <source>
        <dbReference type="EMBL" id="ABC19030.1"/>
    </source>
</evidence>
<dbReference type="EnsemblBacteria" id="ABC19030">
    <property type="protein sequence ID" value="ABC19030"/>
    <property type="gene ID" value="Moth_0712"/>
</dbReference>
<accession>Q2RKK9</accession>
<evidence type="ECO:0000259" key="1">
    <source>
        <dbReference type="Pfam" id="PF07561"/>
    </source>
</evidence>
<sequence>MLKVRIKGLLPGDIFFRDEKFLWRCHFMPKISCSVNNCHYWSSGNVCDASQILVTSDSMSKSQAQNVDAPMAGSISATPVNSSAETCCKTFVAKGSAQKTDDGVTRQ</sequence>
<dbReference type="Pfam" id="PF07561">
    <property type="entry name" value="DUF1540"/>
    <property type="match status" value="1"/>
</dbReference>
<name>Q2RKK9_MOOTA</name>
<dbReference type="HOGENOM" id="CLU_175500_0_0_9"/>
<feature type="domain" description="DUF1540" evidence="1">
    <location>
        <begin position="31"/>
        <end position="91"/>
    </location>
</feature>
<proteinExistence type="predicted"/>